<dbReference type="STRING" id="8005.ENSEEEP00000043583"/>
<dbReference type="PROSITE" id="PS50888">
    <property type="entry name" value="BHLH"/>
    <property type="match status" value="1"/>
</dbReference>
<sequence length="302" mass="32900">MDVLEQTRETSSRHEKQEEDIEQISEGVSSTGGKVATVAIAGIPHTSSFVDHNIQYQVCTDNSSAQVTYQVVLATDQPLMGGEAGNGGEDIVSTASFNGTPQAVIQSPYSNGGIRCPEPVASFPASTVTNVAATGVSVQPSNPSLPHTGGQFYVMMASPDVLQVGTPCPLAPHTHPYPLKLDGPRTPRDKRRRAQHNEVERRRRDKINNWIVTLSTIIPDCSLDSTKTGASKGGILSKACNYIEELRQINHTLQESHKEMNRIELDNEILRQQLEELKKENTLLQAQVRQCASQSIPDAVAH</sequence>
<keyword evidence="4" id="KW-0539">Nucleus</keyword>
<evidence type="ECO:0000256" key="4">
    <source>
        <dbReference type="ARBA" id="ARBA00023242"/>
    </source>
</evidence>
<dbReference type="GeneID" id="113588465"/>
<dbReference type="AlphaFoldDB" id="A0A4W4H4Q3"/>
<evidence type="ECO:0000313" key="8">
    <source>
        <dbReference type="Ensembl" id="ENSEEEP00000043583.2"/>
    </source>
</evidence>
<evidence type="ECO:0000256" key="3">
    <source>
        <dbReference type="ARBA" id="ARBA00023163"/>
    </source>
</evidence>
<feature type="compositionally biased region" description="Basic and acidic residues" evidence="6">
    <location>
        <begin position="1"/>
        <end position="17"/>
    </location>
</feature>
<dbReference type="Pfam" id="PF00010">
    <property type="entry name" value="HLH"/>
    <property type="match status" value="1"/>
</dbReference>
<dbReference type="RefSeq" id="XP_026883451.2">
    <property type="nucleotide sequence ID" value="XM_027027650.2"/>
</dbReference>
<dbReference type="GO" id="GO:0000981">
    <property type="term" value="F:DNA-binding transcription factor activity, RNA polymerase II-specific"/>
    <property type="evidence" value="ECO:0007669"/>
    <property type="project" value="TreeGrafter"/>
</dbReference>
<feature type="coiled-coil region" evidence="5">
    <location>
        <begin position="243"/>
        <end position="294"/>
    </location>
</feature>
<dbReference type="GO" id="GO:0045944">
    <property type="term" value="P:positive regulation of transcription by RNA polymerase II"/>
    <property type="evidence" value="ECO:0007669"/>
    <property type="project" value="UniProtKB-ARBA"/>
</dbReference>
<evidence type="ECO:0000259" key="7">
    <source>
        <dbReference type="PROSITE" id="PS50888"/>
    </source>
</evidence>
<proteinExistence type="predicted"/>
<dbReference type="PANTHER" id="PTHR46117">
    <property type="entry name" value="FI24210P1"/>
    <property type="match status" value="1"/>
</dbReference>
<name>A0A4W4H4Q3_ELEEL</name>
<reference evidence="8" key="3">
    <citation type="submission" date="2020-05" db="EMBL/GenBank/DDBJ databases">
        <title>Electrophorus electricus (electric eel) genome, fEleEle1, primary haplotype.</title>
        <authorList>
            <person name="Myers G."/>
            <person name="Meyer A."/>
            <person name="Fedrigo O."/>
            <person name="Formenti G."/>
            <person name="Rhie A."/>
            <person name="Tracey A."/>
            <person name="Sims Y."/>
            <person name="Jarvis E.D."/>
        </authorList>
    </citation>
    <scope>NUCLEOTIDE SEQUENCE [LARGE SCALE GENOMIC DNA]</scope>
</reference>
<dbReference type="GeneTree" id="ENSGT00940000160704"/>
<dbReference type="Proteomes" id="UP000314983">
    <property type="component" value="Chromosome 5"/>
</dbReference>
<dbReference type="InterPro" id="IPR036638">
    <property type="entry name" value="HLH_DNA-bd_sf"/>
</dbReference>
<reference evidence="9" key="2">
    <citation type="journal article" date="2017" name="Sci. Adv.">
        <title>A tail of two voltages: Proteomic comparison of the three electric organs of the electric eel.</title>
        <authorList>
            <person name="Traeger L.L."/>
            <person name="Sabat G."/>
            <person name="Barrett-Wilt G.A."/>
            <person name="Wells G.B."/>
            <person name="Sussman M.R."/>
        </authorList>
    </citation>
    <scope>NUCLEOTIDE SEQUENCE [LARGE SCALE GENOMIC DNA]</scope>
</reference>
<accession>A0A4W4H4Q3</accession>
<reference evidence="9" key="1">
    <citation type="journal article" date="2014" name="Science">
        <title>Nonhuman genetics. Genomic basis for the convergent evolution of electric organs.</title>
        <authorList>
            <person name="Gallant J.R."/>
            <person name="Traeger L.L."/>
            <person name="Volkening J.D."/>
            <person name="Moffett H."/>
            <person name="Chen P.H."/>
            <person name="Novina C.D."/>
            <person name="Phillips G.N.Jr."/>
            <person name="Anand R."/>
            <person name="Wells G.B."/>
            <person name="Pinch M."/>
            <person name="Guth R."/>
            <person name="Unguez G.A."/>
            <person name="Albert J.S."/>
            <person name="Zakon H.H."/>
            <person name="Samanta M.P."/>
            <person name="Sussman M.R."/>
        </authorList>
    </citation>
    <scope>NUCLEOTIDE SEQUENCE [LARGE SCALE GENOMIC DNA]</scope>
</reference>
<dbReference type="InterPro" id="IPR011598">
    <property type="entry name" value="bHLH_dom"/>
</dbReference>
<gene>
    <name evidence="8" type="primary">LOC113588465</name>
</gene>
<dbReference type="SUPFAM" id="SSF47459">
    <property type="entry name" value="HLH, helix-loop-helix DNA-binding domain"/>
    <property type="match status" value="1"/>
</dbReference>
<dbReference type="GO" id="GO:0005634">
    <property type="term" value="C:nucleus"/>
    <property type="evidence" value="ECO:0007669"/>
    <property type="project" value="UniProtKB-SubCell"/>
</dbReference>
<evidence type="ECO:0000313" key="9">
    <source>
        <dbReference type="Proteomes" id="UP000314983"/>
    </source>
</evidence>
<feature type="domain" description="BHLH" evidence="7">
    <location>
        <begin position="191"/>
        <end position="246"/>
    </location>
</feature>
<evidence type="ECO:0000256" key="6">
    <source>
        <dbReference type="SAM" id="MobiDB-lite"/>
    </source>
</evidence>
<dbReference type="RefSeq" id="XP_026883450.2">
    <property type="nucleotide sequence ID" value="XM_027027649.2"/>
</dbReference>
<reference evidence="8" key="5">
    <citation type="submission" date="2025-09" db="UniProtKB">
        <authorList>
            <consortium name="Ensembl"/>
        </authorList>
    </citation>
    <scope>IDENTIFICATION</scope>
</reference>
<evidence type="ECO:0000256" key="5">
    <source>
        <dbReference type="SAM" id="Coils"/>
    </source>
</evidence>
<evidence type="ECO:0000256" key="1">
    <source>
        <dbReference type="ARBA" id="ARBA00004123"/>
    </source>
</evidence>
<dbReference type="GO" id="GO:0046983">
    <property type="term" value="F:protein dimerization activity"/>
    <property type="evidence" value="ECO:0007669"/>
    <property type="project" value="InterPro"/>
</dbReference>
<keyword evidence="2" id="KW-0805">Transcription regulation</keyword>
<dbReference type="Ensembl" id="ENSEEET00000044082.2">
    <property type="protein sequence ID" value="ENSEEEP00000043583.2"/>
    <property type="gene ID" value="ENSEEEG00000020595.2"/>
</dbReference>
<dbReference type="KEGG" id="eee:113588465"/>
<reference evidence="8" key="4">
    <citation type="submission" date="2025-08" db="UniProtKB">
        <authorList>
            <consortium name="Ensembl"/>
        </authorList>
    </citation>
    <scope>IDENTIFICATION</scope>
</reference>
<keyword evidence="3" id="KW-0804">Transcription</keyword>
<dbReference type="Gene3D" id="4.10.280.10">
    <property type="entry name" value="Helix-loop-helix DNA-binding domain"/>
    <property type="match status" value="1"/>
</dbReference>
<feature type="region of interest" description="Disordered" evidence="6">
    <location>
        <begin position="1"/>
        <end position="29"/>
    </location>
</feature>
<organism evidence="8 9">
    <name type="scientific">Electrophorus electricus</name>
    <name type="common">Electric eel</name>
    <name type="synonym">Gymnotus electricus</name>
    <dbReference type="NCBI Taxonomy" id="8005"/>
    <lineage>
        <taxon>Eukaryota</taxon>
        <taxon>Metazoa</taxon>
        <taxon>Chordata</taxon>
        <taxon>Craniata</taxon>
        <taxon>Vertebrata</taxon>
        <taxon>Euteleostomi</taxon>
        <taxon>Actinopterygii</taxon>
        <taxon>Neopterygii</taxon>
        <taxon>Teleostei</taxon>
        <taxon>Ostariophysi</taxon>
        <taxon>Gymnotiformes</taxon>
        <taxon>Gymnotoidei</taxon>
        <taxon>Gymnotidae</taxon>
        <taxon>Electrophorus</taxon>
    </lineage>
</organism>
<keyword evidence="9" id="KW-1185">Reference proteome</keyword>
<feature type="region of interest" description="Disordered" evidence="6">
    <location>
        <begin position="173"/>
        <end position="201"/>
    </location>
</feature>
<keyword evidence="5" id="KW-0175">Coiled coil</keyword>
<dbReference type="SMART" id="SM00353">
    <property type="entry name" value="HLH"/>
    <property type="match status" value="1"/>
</dbReference>
<dbReference type="GO" id="GO:0000978">
    <property type="term" value="F:RNA polymerase II cis-regulatory region sequence-specific DNA binding"/>
    <property type="evidence" value="ECO:0007669"/>
    <property type="project" value="TreeGrafter"/>
</dbReference>
<protein>
    <recommendedName>
        <fullName evidence="7">BHLH domain-containing protein</fullName>
    </recommendedName>
</protein>
<dbReference type="InterPro" id="IPR051732">
    <property type="entry name" value="USF"/>
</dbReference>
<evidence type="ECO:0000256" key="2">
    <source>
        <dbReference type="ARBA" id="ARBA00023015"/>
    </source>
</evidence>
<dbReference type="PANTHER" id="PTHR46117:SF2">
    <property type="entry name" value="UPSTREAM STIMULATORY FACTOR 2"/>
    <property type="match status" value="1"/>
</dbReference>
<comment type="subcellular location">
    <subcellularLocation>
        <location evidence="1">Nucleus</location>
    </subcellularLocation>
</comment>